<dbReference type="RefSeq" id="WP_296938967.1">
    <property type="nucleotide sequence ID" value="NZ_LT599032.1"/>
</dbReference>
<dbReference type="InterPro" id="IPR051013">
    <property type="entry name" value="MBL_superfamily_lactonases"/>
</dbReference>
<dbReference type="SMART" id="SM00849">
    <property type="entry name" value="Lactamase_B"/>
    <property type="match status" value="1"/>
</dbReference>
<feature type="domain" description="Metallo-beta-lactamase" evidence="5">
    <location>
        <begin position="43"/>
        <end position="251"/>
    </location>
</feature>
<keyword evidence="2" id="KW-0479">Metal-binding</keyword>
<dbReference type="CDD" id="cd16281">
    <property type="entry name" value="metallo-hydrolase-like_MBL-fold"/>
    <property type="match status" value="1"/>
</dbReference>
<dbReference type="GO" id="GO:0016787">
    <property type="term" value="F:hydrolase activity"/>
    <property type="evidence" value="ECO:0007669"/>
    <property type="project" value="UniProtKB-KW"/>
</dbReference>
<proteinExistence type="inferred from homology"/>
<reference evidence="6" key="1">
    <citation type="submission" date="2016-04" db="EMBL/GenBank/DDBJ databases">
        <authorList>
            <person name="Evans L.H."/>
            <person name="Alamgir A."/>
            <person name="Owens N."/>
            <person name="Weber N.D."/>
            <person name="Virtaneva K."/>
            <person name="Barbian K."/>
            <person name="Babar A."/>
            <person name="Rosenke K."/>
        </authorList>
    </citation>
    <scope>NUCLEOTIDE SEQUENCE</scope>
    <source>
        <strain evidence="6">86-1</strain>
    </source>
</reference>
<evidence type="ECO:0000256" key="4">
    <source>
        <dbReference type="ARBA" id="ARBA00022833"/>
    </source>
</evidence>
<dbReference type="Pfam" id="PF00753">
    <property type="entry name" value="Lactamase_B"/>
    <property type="match status" value="1"/>
</dbReference>
<dbReference type="EMBL" id="FLUM01000001">
    <property type="protein sequence ID" value="SBV94352.1"/>
    <property type="molecule type" value="Genomic_DNA"/>
</dbReference>
<dbReference type="GO" id="GO:0046872">
    <property type="term" value="F:metal ion binding"/>
    <property type="evidence" value="ECO:0007669"/>
    <property type="project" value="UniProtKB-KW"/>
</dbReference>
<keyword evidence="3" id="KW-0378">Hydrolase</keyword>
<dbReference type="InterPro" id="IPR036866">
    <property type="entry name" value="RibonucZ/Hydroxyglut_hydro"/>
</dbReference>
<dbReference type="PANTHER" id="PTHR42978:SF6">
    <property type="entry name" value="QUORUM-QUENCHING LACTONASE YTNP-RELATED"/>
    <property type="match status" value="1"/>
</dbReference>
<evidence type="ECO:0000256" key="1">
    <source>
        <dbReference type="ARBA" id="ARBA00007749"/>
    </source>
</evidence>
<dbReference type="SUPFAM" id="SSF56281">
    <property type="entry name" value="Metallo-hydrolase/oxidoreductase"/>
    <property type="match status" value="1"/>
</dbReference>
<keyword evidence="4" id="KW-0862">Zinc</keyword>
<gene>
    <name evidence="6" type="ORF">KL86DYS1_11111</name>
</gene>
<evidence type="ECO:0000256" key="2">
    <source>
        <dbReference type="ARBA" id="ARBA00022723"/>
    </source>
</evidence>
<evidence type="ECO:0000259" key="5">
    <source>
        <dbReference type="SMART" id="SM00849"/>
    </source>
</evidence>
<comment type="similarity">
    <text evidence="1">Belongs to the metallo-beta-lactamase superfamily.</text>
</comment>
<protein>
    <recommendedName>
        <fullName evidence="5">Metallo-beta-lactamase domain-containing protein</fullName>
    </recommendedName>
</protein>
<organism evidence="6">
    <name type="scientific">uncultured Dysgonomonas sp</name>
    <dbReference type="NCBI Taxonomy" id="206096"/>
    <lineage>
        <taxon>Bacteria</taxon>
        <taxon>Pseudomonadati</taxon>
        <taxon>Bacteroidota</taxon>
        <taxon>Bacteroidia</taxon>
        <taxon>Bacteroidales</taxon>
        <taxon>Dysgonomonadaceae</taxon>
        <taxon>Dysgonomonas</taxon>
        <taxon>environmental samples</taxon>
    </lineage>
</organism>
<dbReference type="PANTHER" id="PTHR42978">
    <property type="entry name" value="QUORUM-QUENCHING LACTONASE YTNP-RELATED-RELATED"/>
    <property type="match status" value="1"/>
</dbReference>
<dbReference type="AlphaFoldDB" id="A0A212J4H0"/>
<dbReference type="InterPro" id="IPR001279">
    <property type="entry name" value="Metallo-B-lactamas"/>
</dbReference>
<sequence>MFDIKIIEAGYIMADGGAMFGAIPKRAWQRKYTADTDNLCPLAMRCVLATTADRRILIDTGMGDKHLDKVSYYRPYDLKCADESVKESGYTAGEITDVVLTHLHFDHCGGATRIDEKGRLLPSFPNARYWLSRKQWANFLKSNRLEKDSLFADNILPVYDSGQLHLIDEDTLLCDGIELQLFDGHSEGQLVVFINGDDGMYVFPGDLIPTSAHVPLEWISAYDICALTSLSEKERFLIDAEKGGYTLIYCHDAKIKMSKVKRLNDDFIASDKNK</sequence>
<name>A0A212J4H0_9BACT</name>
<evidence type="ECO:0000256" key="3">
    <source>
        <dbReference type="ARBA" id="ARBA00022801"/>
    </source>
</evidence>
<dbReference type="Gene3D" id="3.60.15.10">
    <property type="entry name" value="Ribonuclease Z/Hydroxyacylglutathione hydrolase-like"/>
    <property type="match status" value="1"/>
</dbReference>
<accession>A0A212J4H0</accession>
<evidence type="ECO:0000313" key="6">
    <source>
        <dbReference type="EMBL" id="SBV94352.1"/>
    </source>
</evidence>